<evidence type="ECO:0000256" key="1">
    <source>
        <dbReference type="ARBA" id="ARBA00009477"/>
    </source>
</evidence>
<evidence type="ECO:0000313" key="6">
    <source>
        <dbReference type="Proteomes" id="UP001064087"/>
    </source>
</evidence>
<keyword evidence="6" id="KW-1185">Reference proteome</keyword>
<accession>A0ABY6DG71</accession>
<dbReference type="Proteomes" id="UP001064087">
    <property type="component" value="Chromosome"/>
</dbReference>
<dbReference type="Gene3D" id="2.40.30.170">
    <property type="match status" value="1"/>
</dbReference>
<dbReference type="PANTHER" id="PTHR30469:SF15">
    <property type="entry name" value="HLYD FAMILY OF SECRETION PROTEINS"/>
    <property type="match status" value="1"/>
</dbReference>
<feature type="coiled-coil region" evidence="2">
    <location>
        <begin position="186"/>
        <end position="220"/>
    </location>
</feature>
<dbReference type="Gene3D" id="1.10.287.470">
    <property type="entry name" value="Helix hairpin bin"/>
    <property type="match status" value="1"/>
</dbReference>
<evidence type="ECO:0000256" key="2">
    <source>
        <dbReference type="SAM" id="Coils"/>
    </source>
</evidence>
<dbReference type="NCBIfam" id="TIGR01730">
    <property type="entry name" value="RND_mfp"/>
    <property type="match status" value="1"/>
</dbReference>
<gene>
    <name evidence="5" type="ORF">N7U68_17145</name>
</gene>
<dbReference type="EMBL" id="CP106738">
    <property type="protein sequence ID" value="UXX82790.1"/>
    <property type="molecule type" value="Genomic_DNA"/>
</dbReference>
<evidence type="ECO:0000259" key="3">
    <source>
        <dbReference type="Pfam" id="PF25954"/>
    </source>
</evidence>
<dbReference type="SUPFAM" id="SSF111369">
    <property type="entry name" value="HlyD-like secretion proteins"/>
    <property type="match status" value="1"/>
</dbReference>
<dbReference type="PANTHER" id="PTHR30469">
    <property type="entry name" value="MULTIDRUG RESISTANCE PROTEIN MDTA"/>
    <property type="match status" value="1"/>
</dbReference>
<reference evidence="5" key="1">
    <citation type="submission" date="2022-10" db="EMBL/GenBank/DDBJ databases">
        <title>Roseovarius pelagicus sp. nov., isolated from Arctic seawater.</title>
        <authorList>
            <person name="Hong Y.W."/>
            <person name="Hwang C.Y."/>
        </authorList>
    </citation>
    <scope>NUCLEOTIDE SEQUENCE</scope>
    <source>
        <strain evidence="5">HL-MP18</strain>
    </source>
</reference>
<dbReference type="InterPro" id="IPR058637">
    <property type="entry name" value="YknX-like_C"/>
</dbReference>
<evidence type="ECO:0000313" key="5">
    <source>
        <dbReference type="EMBL" id="UXX82790.1"/>
    </source>
</evidence>
<protein>
    <submittedName>
        <fullName evidence="5">Efflux RND transporter periplasmic adaptor subunit</fullName>
    </submittedName>
</protein>
<dbReference type="Gene3D" id="2.40.50.100">
    <property type="match status" value="1"/>
</dbReference>
<comment type="similarity">
    <text evidence="1">Belongs to the membrane fusion protein (MFP) (TC 8.A.1) family.</text>
</comment>
<dbReference type="InterPro" id="IPR058792">
    <property type="entry name" value="Beta-barrel_RND_2"/>
</dbReference>
<sequence>MPENTKRAARDVQIKGNRTYFPLILAAALVVGPHPAWAENATATPQKAVTIASVTVASVVEAKMIGRVPVSGTLVPREEVLVFPEVNGSPIDTLQADVGDLVKAGDVLATLNARTLTAELARSKAEFARAKSSVGQAKSQIVSAKATATRTTAALDRAKRLMEAGTTTQTVLDQALADSQTADAAVASATDGLAVAEAQLQQAQAQLDIAELNLERTTLRAPVDGLISARNGQIGAIAASGGEPIFRMIENGIVEVEAEVIETALGQITKGDAVNLSVAGVGDVSGVVRRISPTVDPVNRLGTIRIETDTQNDLRSGVFVSGWVITDQRTSPAVPTSAVLTDSAGTFVLVVADGVLEKRSVVAGLIWNDLREIVKGLTKGEVVVAKAGSFFGDGDKINPIFPKTTTAEADSE</sequence>
<feature type="domain" description="YknX-like C-terminal permuted SH3-like" evidence="4">
    <location>
        <begin position="333"/>
        <end position="398"/>
    </location>
</feature>
<dbReference type="Gene3D" id="2.40.420.20">
    <property type="match status" value="1"/>
</dbReference>
<dbReference type="InterPro" id="IPR006143">
    <property type="entry name" value="RND_pump_MFP"/>
</dbReference>
<evidence type="ECO:0000259" key="4">
    <source>
        <dbReference type="Pfam" id="PF25989"/>
    </source>
</evidence>
<dbReference type="Pfam" id="PF25989">
    <property type="entry name" value="YknX_C"/>
    <property type="match status" value="1"/>
</dbReference>
<dbReference type="Pfam" id="PF25954">
    <property type="entry name" value="Beta-barrel_RND_2"/>
    <property type="match status" value="1"/>
</dbReference>
<proteinExistence type="inferred from homology"/>
<organism evidence="5 6">
    <name type="scientific">Roseovarius pelagicus</name>
    <dbReference type="NCBI Taxonomy" id="2980108"/>
    <lineage>
        <taxon>Bacteria</taxon>
        <taxon>Pseudomonadati</taxon>
        <taxon>Pseudomonadota</taxon>
        <taxon>Alphaproteobacteria</taxon>
        <taxon>Rhodobacterales</taxon>
        <taxon>Roseobacteraceae</taxon>
        <taxon>Roseovarius</taxon>
    </lineage>
</organism>
<feature type="domain" description="CusB-like beta-barrel" evidence="3">
    <location>
        <begin position="256"/>
        <end position="321"/>
    </location>
</feature>
<dbReference type="RefSeq" id="WP_263047597.1">
    <property type="nucleotide sequence ID" value="NZ_CP106738.1"/>
</dbReference>
<keyword evidence="2" id="KW-0175">Coiled coil</keyword>
<name>A0ABY6DG71_9RHOB</name>